<sequence>MVYELDDAFVGGLWLFRRSRRPFRALEVPKMRFITKSESFLLSSAKTPLTVKLTVNTHFISLIHGFLHTPISIHNCSALASIRADSGPADSCTSAILSRITGIIIVPLLGCVIFRLLLVLPILSDIVSVPLGIKFSTVSIEKRLNLIERSFSIFSPTLPFSEMTHRTSGTASPSRSSLKGRYYIVFLPLRRSDYRCNGPTLLLDIWKQ</sequence>
<keyword evidence="2" id="KW-1185">Reference proteome</keyword>
<reference evidence="2" key="1">
    <citation type="journal article" date="2017" name="Nat. Ecol. Evol.">
        <title>Genome expansion and lineage-specific genetic innovations in the forest pathogenic fungi Armillaria.</title>
        <authorList>
            <person name="Sipos G."/>
            <person name="Prasanna A.N."/>
            <person name="Walter M.C."/>
            <person name="O'Connor E."/>
            <person name="Balint B."/>
            <person name="Krizsan K."/>
            <person name="Kiss B."/>
            <person name="Hess J."/>
            <person name="Varga T."/>
            <person name="Slot J."/>
            <person name="Riley R."/>
            <person name="Boka B."/>
            <person name="Rigling D."/>
            <person name="Barry K."/>
            <person name="Lee J."/>
            <person name="Mihaltcheva S."/>
            <person name="LaButti K."/>
            <person name="Lipzen A."/>
            <person name="Waldron R."/>
            <person name="Moloney N.M."/>
            <person name="Sperisen C."/>
            <person name="Kredics L."/>
            <person name="Vagvoelgyi C."/>
            <person name="Patrignani A."/>
            <person name="Fitzpatrick D."/>
            <person name="Nagy I."/>
            <person name="Doyle S."/>
            <person name="Anderson J.B."/>
            <person name="Grigoriev I.V."/>
            <person name="Gueldener U."/>
            <person name="Muensterkoetter M."/>
            <person name="Nagy L.G."/>
        </authorList>
    </citation>
    <scope>NUCLEOTIDE SEQUENCE [LARGE SCALE GENOMIC DNA]</scope>
    <source>
        <strain evidence="2">C18/9</strain>
    </source>
</reference>
<gene>
    <name evidence="1" type="ORF">ARMOST_21750</name>
</gene>
<evidence type="ECO:0000313" key="2">
    <source>
        <dbReference type="Proteomes" id="UP000219338"/>
    </source>
</evidence>
<organism evidence="1 2">
    <name type="scientific">Armillaria ostoyae</name>
    <name type="common">Armillaria root rot fungus</name>
    <dbReference type="NCBI Taxonomy" id="47428"/>
    <lineage>
        <taxon>Eukaryota</taxon>
        <taxon>Fungi</taxon>
        <taxon>Dikarya</taxon>
        <taxon>Basidiomycota</taxon>
        <taxon>Agaricomycotina</taxon>
        <taxon>Agaricomycetes</taxon>
        <taxon>Agaricomycetidae</taxon>
        <taxon>Agaricales</taxon>
        <taxon>Marasmiineae</taxon>
        <taxon>Physalacriaceae</taxon>
        <taxon>Armillaria</taxon>
    </lineage>
</organism>
<evidence type="ECO:0000313" key="1">
    <source>
        <dbReference type="EMBL" id="SJL18174.1"/>
    </source>
</evidence>
<accession>A0A284SAX5</accession>
<name>A0A284SAX5_ARMOS</name>
<proteinExistence type="predicted"/>
<protein>
    <submittedName>
        <fullName evidence="1">Uncharacterized protein</fullName>
    </submittedName>
</protein>
<dbReference type="AlphaFoldDB" id="A0A284SAX5"/>
<dbReference type="Proteomes" id="UP000219338">
    <property type="component" value="Unassembled WGS sequence"/>
</dbReference>
<dbReference type="EMBL" id="FUEG01000054">
    <property type="protein sequence ID" value="SJL18174.1"/>
    <property type="molecule type" value="Genomic_DNA"/>
</dbReference>